<dbReference type="GO" id="GO:0005737">
    <property type="term" value="C:cytoplasm"/>
    <property type="evidence" value="ECO:0007669"/>
    <property type="project" value="TreeGrafter"/>
</dbReference>
<evidence type="ECO:0000256" key="1">
    <source>
        <dbReference type="ARBA" id="ARBA00006442"/>
    </source>
</evidence>
<reference evidence="6 7" key="1">
    <citation type="submission" date="2015-06" db="EMBL/GenBank/DDBJ databases">
        <title>Expansion of signal transduction pathways in fungi by whole-genome duplication.</title>
        <authorList>
            <consortium name="DOE Joint Genome Institute"/>
            <person name="Corrochano L.M."/>
            <person name="Kuo A."/>
            <person name="Marcet-Houben M."/>
            <person name="Polaino S."/>
            <person name="Salamov A."/>
            <person name="Villalobos J.M."/>
            <person name="Alvarez M.I."/>
            <person name="Avalos J."/>
            <person name="Benito E.P."/>
            <person name="Benoit I."/>
            <person name="Burger G."/>
            <person name="Camino L.P."/>
            <person name="Canovas D."/>
            <person name="Cerda-Olmedo E."/>
            <person name="Cheng J.-F."/>
            <person name="Dominguez A."/>
            <person name="Elias M."/>
            <person name="Eslava A.P."/>
            <person name="Glaser F."/>
            <person name="Grimwood J."/>
            <person name="Gutierrez G."/>
            <person name="Heitman J."/>
            <person name="Henrissat B."/>
            <person name="Iturriaga E.A."/>
            <person name="Lang B.F."/>
            <person name="Lavin J.L."/>
            <person name="Lee S."/>
            <person name="Li W."/>
            <person name="Lindquist E."/>
            <person name="Lopez-Garcia S."/>
            <person name="Luque E.M."/>
            <person name="Marcos A.T."/>
            <person name="Martin J."/>
            <person name="Mccluskey K."/>
            <person name="Medina H.R."/>
            <person name="Miralles-Duran A."/>
            <person name="Miyazaki A."/>
            <person name="Munoz-Torres E."/>
            <person name="Oguiza J.A."/>
            <person name="Ohm R."/>
            <person name="Olmedo M."/>
            <person name="Orejas M."/>
            <person name="Ortiz-Castellanos L."/>
            <person name="Pisabarro A.G."/>
            <person name="Rodriguez-Romero J."/>
            <person name="Ruiz-Herrera J."/>
            <person name="Ruiz-Vazquez R."/>
            <person name="Sanz C."/>
            <person name="Schackwitz W."/>
            <person name="Schmutz J."/>
            <person name="Shahriari M."/>
            <person name="Shelest E."/>
            <person name="Silva-Franco F."/>
            <person name="Soanes D."/>
            <person name="Syed K."/>
            <person name="Tagua V.G."/>
            <person name="Talbot N.J."/>
            <person name="Thon M."/>
            <person name="De Vries R.P."/>
            <person name="Wiebenga A."/>
            <person name="Yadav J.S."/>
            <person name="Braun E.L."/>
            <person name="Baker S."/>
            <person name="Garre V."/>
            <person name="Horwitz B."/>
            <person name="Torres-Martinez S."/>
            <person name="Idnurm A."/>
            <person name="Herrera-Estrella A."/>
            <person name="Gabaldon T."/>
            <person name="Grigoriev I.V."/>
        </authorList>
    </citation>
    <scope>NUCLEOTIDE SEQUENCE [LARGE SCALE GENOMIC DNA]</scope>
    <source>
        <strain evidence="6 7">CBS 277.49</strain>
    </source>
</reference>
<evidence type="ECO:0000256" key="2">
    <source>
        <dbReference type="ARBA" id="ARBA00022630"/>
    </source>
</evidence>
<comment type="similarity">
    <text evidence="1">Belongs to the FAD-dependent oxidoreductase family.</text>
</comment>
<dbReference type="GO" id="GO:0050660">
    <property type="term" value="F:flavin adenine dinucleotide binding"/>
    <property type="evidence" value="ECO:0007669"/>
    <property type="project" value="TreeGrafter"/>
</dbReference>
<dbReference type="InterPro" id="IPR023753">
    <property type="entry name" value="FAD/NAD-binding_dom"/>
</dbReference>
<sequence>MTKNIVIVGGGFAGTAVANALEKSLAASNDQEHRIILIESKSHFYHAIAGLRSAVLDWDARIMVPYTDLFQNKKNKVVQASAVQLEKNEIVLDQSIEEFGDRIAFDYLILATGTHYPSPAKASALSYEATHANLKSLRADIKSAKSIVIVGGGPVGIELAGEIREVYADKKITIVHDKDNFMDDASSPNAKFRRNLLDLAQKNKIDTIFNDAVDLPTDLKENFYRPEAGIVKTKSGQSIEHVDLVLLAFGNRPATAWLKNSTFGADIVNANGYIKVKKSFQVDHADASNIFVLGDVADFKETKMAFRIRSHVPVVVENLVQIAVKKGKPTAEYKKGPDGIFITFGSKQGAGVLPLFGGLNVGSWLTSSLKKCTQEYLNSTWTDHELLVITIQLQKDATRGPGAYKYNPYLANNPKFCRELVLFLQALQPQVELNAIVQSSQEVWDWVKERFKDYVRKYELEEVNWRRKALRELQAKRNRCMRAKTNRGLTFQELDNINLQIGALQESIAEIEVLKLGKYWAENGEKNAGFLKKLTVSRQNKRQLKQLRHPVTQELHSNQDALSEIAGSFYTNLYTPTPPDAQSMRRLLLDQITPDCCMQGLRSPACA</sequence>
<dbReference type="EMBL" id="AMYB01000007">
    <property type="protein sequence ID" value="OAD00484.1"/>
    <property type="molecule type" value="Genomic_DNA"/>
</dbReference>
<dbReference type="Gene3D" id="3.50.50.100">
    <property type="match status" value="1"/>
</dbReference>
<keyword evidence="7" id="KW-1185">Reference proteome</keyword>
<evidence type="ECO:0000313" key="6">
    <source>
        <dbReference type="EMBL" id="OAD00484.1"/>
    </source>
</evidence>
<evidence type="ECO:0000256" key="4">
    <source>
        <dbReference type="ARBA" id="ARBA00023002"/>
    </source>
</evidence>
<evidence type="ECO:0000313" key="7">
    <source>
        <dbReference type="Proteomes" id="UP000077051"/>
    </source>
</evidence>
<feature type="domain" description="FAD/NAD(P)-binding" evidence="5">
    <location>
        <begin position="4"/>
        <end position="305"/>
    </location>
</feature>
<dbReference type="PANTHER" id="PTHR43735">
    <property type="entry name" value="APOPTOSIS-INDUCING FACTOR 1"/>
    <property type="match status" value="1"/>
</dbReference>
<dbReference type="AlphaFoldDB" id="A0A168IXM9"/>
<dbReference type="OrthoDB" id="202203at2759"/>
<proteinExistence type="inferred from homology"/>
<keyword evidence="3" id="KW-0274">FAD</keyword>
<dbReference type="PRINTS" id="PR00411">
    <property type="entry name" value="PNDRDTASEI"/>
</dbReference>
<gene>
    <name evidence="6" type="ORF">MUCCIDRAFT_113966</name>
</gene>
<keyword evidence="2" id="KW-0285">Flavoprotein</keyword>
<dbReference type="Pfam" id="PF07992">
    <property type="entry name" value="Pyr_redox_2"/>
    <property type="match status" value="1"/>
</dbReference>
<dbReference type="PANTHER" id="PTHR43735:SF3">
    <property type="entry name" value="FERROPTOSIS SUPPRESSOR PROTEIN 1"/>
    <property type="match status" value="1"/>
</dbReference>
<dbReference type="InterPro" id="IPR036188">
    <property type="entry name" value="FAD/NAD-bd_sf"/>
</dbReference>
<dbReference type="SUPFAM" id="SSF51905">
    <property type="entry name" value="FAD/NAD(P)-binding domain"/>
    <property type="match status" value="2"/>
</dbReference>
<name>A0A168IXM9_MUCCL</name>
<dbReference type="Proteomes" id="UP000077051">
    <property type="component" value="Unassembled WGS sequence"/>
</dbReference>
<dbReference type="STRING" id="747725.A0A168IXM9"/>
<organism evidence="6 7">
    <name type="scientific">Mucor lusitanicus CBS 277.49</name>
    <dbReference type="NCBI Taxonomy" id="747725"/>
    <lineage>
        <taxon>Eukaryota</taxon>
        <taxon>Fungi</taxon>
        <taxon>Fungi incertae sedis</taxon>
        <taxon>Mucoromycota</taxon>
        <taxon>Mucoromycotina</taxon>
        <taxon>Mucoromycetes</taxon>
        <taxon>Mucorales</taxon>
        <taxon>Mucorineae</taxon>
        <taxon>Mucoraceae</taxon>
        <taxon>Mucor</taxon>
    </lineage>
</organism>
<keyword evidence="4" id="KW-0560">Oxidoreductase</keyword>
<protein>
    <recommendedName>
        <fullName evidence="5">FAD/NAD(P)-binding domain-containing protein</fullName>
    </recommendedName>
</protein>
<evidence type="ECO:0000259" key="5">
    <source>
        <dbReference type="Pfam" id="PF07992"/>
    </source>
</evidence>
<dbReference type="GO" id="GO:0004174">
    <property type="term" value="F:electron-transferring-flavoprotein dehydrogenase activity"/>
    <property type="evidence" value="ECO:0007669"/>
    <property type="project" value="TreeGrafter"/>
</dbReference>
<accession>A0A168IXM9</accession>
<dbReference type="VEuPathDB" id="FungiDB:MUCCIDRAFT_113966"/>
<evidence type="ECO:0000256" key="3">
    <source>
        <dbReference type="ARBA" id="ARBA00022827"/>
    </source>
</evidence>
<comment type="caution">
    <text evidence="6">The sequence shown here is derived from an EMBL/GenBank/DDBJ whole genome shotgun (WGS) entry which is preliminary data.</text>
</comment>
<dbReference type="PRINTS" id="PR00368">
    <property type="entry name" value="FADPNR"/>
</dbReference>